<dbReference type="Pfam" id="PF06693">
    <property type="entry name" value="DUF1190"/>
    <property type="match status" value="1"/>
</dbReference>
<feature type="chain" id="PRO_5022806205" evidence="2">
    <location>
        <begin position="22"/>
        <end position="208"/>
    </location>
</feature>
<evidence type="ECO:0000256" key="2">
    <source>
        <dbReference type="SAM" id="SignalP"/>
    </source>
</evidence>
<accession>A0A5B2VX83</accession>
<feature type="region of interest" description="Disordered" evidence="1">
    <location>
        <begin position="124"/>
        <end position="208"/>
    </location>
</feature>
<sequence length="208" mass="21115">MKRSRVVSLVMLAGVGATAWALGRVDPSQREDEVVTYGSDAECARMGQRSAEDCRAGLAQAKAEHARTAPRYEALSDCETQHGRGRCESGAGVGAGSYFIPTMVGYMMARNLAQGLGARPLYGAGLAPPPREEQASGGGGGGGGSASRGMSSGGTYRTSSGTIVRSPGAAGVTRVPVSEVRSMPSRPQIVSRGGFGSTGRAVATSSGT</sequence>
<gene>
    <name evidence="3" type="ORF">F0L46_01435</name>
</gene>
<evidence type="ECO:0000313" key="4">
    <source>
        <dbReference type="Proteomes" id="UP000323142"/>
    </source>
</evidence>
<proteinExistence type="predicted"/>
<protein>
    <submittedName>
        <fullName evidence="3">DUF1190 domain-containing protein</fullName>
    </submittedName>
</protein>
<feature type="signal peptide" evidence="2">
    <location>
        <begin position="1"/>
        <end position="21"/>
    </location>
</feature>
<organism evidence="3 4">
    <name type="scientific">Salinarimonas soli</name>
    <dbReference type="NCBI Taxonomy" id="1638099"/>
    <lineage>
        <taxon>Bacteria</taxon>
        <taxon>Pseudomonadati</taxon>
        <taxon>Pseudomonadota</taxon>
        <taxon>Alphaproteobacteria</taxon>
        <taxon>Hyphomicrobiales</taxon>
        <taxon>Salinarimonadaceae</taxon>
        <taxon>Salinarimonas</taxon>
    </lineage>
</organism>
<feature type="compositionally biased region" description="Gly residues" evidence="1">
    <location>
        <begin position="136"/>
        <end position="146"/>
    </location>
</feature>
<dbReference type="EMBL" id="VUOA01000005">
    <property type="protein sequence ID" value="KAA2243941.1"/>
    <property type="molecule type" value="Genomic_DNA"/>
</dbReference>
<comment type="caution">
    <text evidence="3">The sequence shown here is derived from an EMBL/GenBank/DDBJ whole genome shotgun (WGS) entry which is preliminary data.</text>
</comment>
<dbReference type="OrthoDB" id="8005934at2"/>
<keyword evidence="4" id="KW-1185">Reference proteome</keyword>
<dbReference type="RefSeq" id="WP_149815253.1">
    <property type="nucleotide sequence ID" value="NZ_VUOA01000005.1"/>
</dbReference>
<evidence type="ECO:0000313" key="3">
    <source>
        <dbReference type="EMBL" id="KAA2243941.1"/>
    </source>
</evidence>
<evidence type="ECO:0000256" key="1">
    <source>
        <dbReference type="SAM" id="MobiDB-lite"/>
    </source>
</evidence>
<feature type="compositionally biased region" description="Low complexity" evidence="1">
    <location>
        <begin position="147"/>
        <end position="162"/>
    </location>
</feature>
<dbReference type="InterPro" id="IPR009576">
    <property type="entry name" value="Biofilm_formation_YgiB"/>
</dbReference>
<dbReference type="AlphaFoldDB" id="A0A5B2VX83"/>
<keyword evidence="2" id="KW-0732">Signal</keyword>
<dbReference type="Proteomes" id="UP000323142">
    <property type="component" value="Unassembled WGS sequence"/>
</dbReference>
<reference evidence="3 4" key="2">
    <citation type="submission" date="2019-09" db="EMBL/GenBank/DDBJ databases">
        <authorList>
            <person name="Jin C."/>
        </authorList>
    </citation>
    <scope>NUCLEOTIDE SEQUENCE [LARGE SCALE GENOMIC DNA]</scope>
    <source>
        <strain evidence="3 4">BN140002</strain>
    </source>
</reference>
<name>A0A5B2VX83_9HYPH</name>
<reference evidence="3 4" key="1">
    <citation type="submission" date="2019-09" db="EMBL/GenBank/DDBJ databases">
        <title>Salinarimonas rosea gen. nov., sp. nov., a new member of the a-2 subgroup of the Proteobacteria.</title>
        <authorList>
            <person name="Liu J."/>
        </authorList>
    </citation>
    <scope>NUCLEOTIDE SEQUENCE [LARGE SCALE GENOMIC DNA]</scope>
    <source>
        <strain evidence="3 4">BN140002</strain>
    </source>
</reference>